<organism evidence="1 2">
    <name type="scientific">Prevotella micans F0438</name>
    <dbReference type="NCBI Taxonomy" id="883158"/>
    <lineage>
        <taxon>Bacteria</taxon>
        <taxon>Pseudomonadati</taxon>
        <taxon>Bacteroidota</taxon>
        <taxon>Bacteroidia</taxon>
        <taxon>Bacteroidales</taxon>
        <taxon>Prevotellaceae</taxon>
        <taxon>Prevotella</taxon>
    </lineage>
</organism>
<protein>
    <submittedName>
        <fullName evidence="1">Uncharacterized protein</fullName>
    </submittedName>
</protein>
<proteinExistence type="predicted"/>
<dbReference type="HOGENOM" id="CLU_3274564_0_0_10"/>
<evidence type="ECO:0000313" key="2">
    <source>
        <dbReference type="Proteomes" id="UP000016023"/>
    </source>
</evidence>
<evidence type="ECO:0000313" key="1">
    <source>
        <dbReference type="EMBL" id="EHO74153.1"/>
    </source>
</evidence>
<accession>H1Q076</accession>
<sequence>MPKKVLSFYPKSTIVFIKKYYRFWQKVLSFLMKGTIALDKR</sequence>
<dbReference type="AlphaFoldDB" id="H1Q076"/>
<name>H1Q076_9BACT</name>
<gene>
    <name evidence="1" type="ORF">HMPREF9140_00314</name>
</gene>
<reference evidence="1 2" key="1">
    <citation type="submission" date="2011-12" db="EMBL/GenBank/DDBJ databases">
        <title>The Genome Sequence of Prevotella micans F0438.</title>
        <authorList>
            <consortium name="The Broad Institute Genome Sequencing Platform"/>
            <person name="Earl A."/>
            <person name="Ward D."/>
            <person name="Feldgarden M."/>
            <person name="Gevers D."/>
            <person name="Izard J."/>
            <person name="Baranova O.V."/>
            <person name="Blanton J.M."/>
            <person name="Wade W.G."/>
            <person name="Dewhirst F.E."/>
            <person name="Young S.K."/>
            <person name="Zeng Q."/>
            <person name="Gargeya S."/>
            <person name="Fitzgerald M."/>
            <person name="Haas B."/>
            <person name="Abouelleil A."/>
            <person name="Alvarado L."/>
            <person name="Arachchi H.M."/>
            <person name="Berlin A."/>
            <person name="Chapman S.B."/>
            <person name="Gearin G."/>
            <person name="Goldberg J."/>
            <person name="Griggs A."/>
            <person name="Gujja S."/>
            <person name="Hansen M."/>
            <person name="Heiman D."/>
            <person name="Howarth C."/>
            <person name="Larimer J."/>
            <person name="Lui A."/>
            <person name="MacDonald P.J.P."/>
            <person name="McCowen C."/>
            <person name="Montmayeur A."/>
            <person name="Murphy C."/>
            <person name="Neiman D."/>
            <person name="Pearson M."/>
            <person name="Priest M."/>
            <person name="Roberts A."/>
            <person name="Saif S."/>
            <person name="Shea T."/>
            <person name="Sisk P."/>
            <person name="Stolte C."/>
            <person name="Sykes S."/>
            <person name="Wortman J."/>
            <person name="Nusbaum C."/>
            <person name="Birren B."/>
        </authorList>
    </citation>
    <scope>NUCLEOTIDE SEQUENCE [LARGE SCALE GENOMIC DNA]</scope>
    <source>
        <strain evidence="1 2">F0438</strain>
    </source>
</reference>
<keyword evidence="2" id="KW-1185">Reference proteome</keyword>
<dbReference type="Proteomes" id="UP000016023">
    <property type="component" value="Unassembled WGS sequence"/>
</dbReference>
<dbReference type="EMBL" id="AGWK01000009">
    <property type="protein sequence ID" value="EHO74153.1"/>
    <property type="molecule type" value="Genomic_DNA"/>
</dbReference>
<comment type="caution">
    <text evidence="1">The sequence shown here is derived from an EMBL/GenBank/DDBJ whole genome shotgun (WGS) entry which is preliminary data.</text>
</comment>